<proteinExistence type="predicted"/>
<dbReference type="Gene3D" id="1.20.1280.50">
    <property type="match status" value="1"/>
</dbReference>
<dbReference type="CDD" id="cd09917">
    <property type="entry name" value="F-box_SF"/>
    <property type="match status" value="1"/>
</dbReference>
<name>A0A9P9H9Y6_FUSRE</name>
<dbReference type="SMART" id="SM00256">
    <property type="entry name" value="FBOX"/>
    <property type="match status" value="1"/>
</dbReference>
<dbReference type="InterPro" id="IPR001810">
    <property type="entry name" value="F-box_dom"/>
</dbReference>
<evidence type="ECO:0000259" key="1">
    <source>
        <dbReference type="PROSITE" id="PS50181"/>
    </source>
</evidence>
<dbReference type="InterPro" id="IPR036047">
    <property type="entry name" value="F-box-like_dom_sf"/>
</dbReference>
<dbReference type="Pfam" id="PF00646">
    <property type="entry name" value="F-box"/>
    <property type="match status" value="1"/>
</dbReference>
<accession>A0A9P9H9Y6</accession>
<comment type="caution">
    <text evidence="2">The sequence shown here is derived from an EMBL/GenBank/DDBJ whole genome shotgun (WGS) entry which is preliminary data.</text>
</comment>
<dbReference type="SUPFAM" id="SSF52047">
    <property type="entry name" value="RNI-like"/>
    <property type="match status" value="1"/>
</dbReference>
<dbReference type="AlphaFoldDB" id="A0A9P9H9Y6"/>
<dbReference type="SUPFAM" id="SSF81383">
    <property type="entry name" value="F-box domain"/>
    <property type="match status" value="1"/>
</dbReference>
<dbReference type="OrthoDB" id="10347521at2759"/>
<dbReference type="PROSITE" id="PS50181">
    <property type="entry name" value="FBOX"/>
    <property type="match status" value="1"/>
</dbReference>
<dbReference type="Proteomes" id="UP000720189">
    <property type="component" value="Unassembled WGS sequence"/>
</dbReference>
<gene>
    <name evidence="2" type="ORF">BKA55DRAFT_344428</name>
</gene>
<evidence type="ECO:0000313" key="2">
    <source>
        <dbReference type="EMBL" id="KAH7253750.1"/>
    </source>
</evidence>
<evidence type="ECO:0000313" key="3">
    <source>
        <dbReference type="Proteomes" id="UP000720189"/>
    </source>
</evidence>
<sequence>MQQNHTSISFAQANAIMLLPLKLHRRILDYLDFTTLSVCRLVCHEWNALVITSFGKDFIYHFNTTSLDSLSSPNLMEIVKEIIVSWAMPTKEWRHRLSTQLAIALASRTDISLRCYNELSDTGFKCDCTRSPSTDYAGYQFSSLWIAFRAIASQPHIKLQSLILSNSVNDNEAEARLLDIRSLIQNKLIDLEDLVLCYTNPTEYEDLHAFLSCCQRLKRLCLRVRTFKALDGLNFPSLQYLRMDVQCLDGFALKFLERHANIEAVYISYFGYDVPYHETTGRS</sequence>
<keyword evidence="3" id="KW-1185">Reference proteome</keyword>
<dbReference type="RefSeq" id="XP_046049997.1">
    <property type="nucleotide sequence ID" value="XM_046185766.1"/>
</dbReference>
<organism evidence="2 3">
    <name type="scientific">Fusarium redolens</name>
    <dbReference type="NCBI Taxonomy" id="48865"/>
    <lineage>
        <taxon>Eukaryota</taxon>
        <taxon>Fungi</taxon>
        <taxon>Dikarya</taxon>
        <taxon>Ascomycota</taxon>
        <taxon>Pezizomycotina</taxon>
        <taxon>Sordariomycetes</taxon>
        <taxon>Hypocreomycetidae</taxon>
        <taxon>Hypocreales</taxon>
        <taxon>Nectriaceae</taxon>
        <taxon>Fusarium</taxon>
        <taxon>Fusarium redolens species complex</taxon>
    </lineage>
</organism>
<dbReference type="GeneID" id="70215720"/>
<protein>
    <recommendedName>
        <fullName evidence="1">F-box domain-containing protein</fullName>
    </recommendedName>
</protein>
<reference evidence="2" key="1">
    <citation type="journal article" date="2021" name="Nat. Commun.">
        <title>Genetic determinants of endophytism in the Arabidopsis root mycobiome.</title>
        <authorList>
            <person name="Mesny F."/>
            <person name="Miyauchi S."/>
            <person name="Thiergart T."/>
            <person name="Pickel B."/>
            <person name="Atanasova L."/>
            <person name="Karlsson M."/>
            <person name="Huettel B."/>
            <person name="Barry K.W."/>
            <person name="Haridas S."/>
            <person name="Chen C."/>
            <person name="Bauer D."/>
            <person name="Andreopoulos W."/>
            <person name="Pangilinan J."/>
            <person name="LaButti K."/>
            <person name="Riley R."/>
            <person name="Lipzen A."/>
            <person name="Clum A."/>
            <person name="Drula E."/>
            <person name="Henrissat B."/>
            <person name="Kohler A."/>
            <person name="Grigoriev I.V."/>
            <person name="Martin F.M."/>
            <person name="Hacquard S."/>
        </authorList>
    </citation>
    <scope>NUCLEOTIDE SEQUENCE</scope>
    <source>
        <strain evidence="2">MPI-CAGE-AT-0023</strain>
    </source>
</reference>
<dbReference type="EMBL" id="JAGMUX010000007">
    <property type="protein sequence ID" value="KAH7253750.1"/>
    <property type="molecule type" value="Genomic_DNA"/>
</dbReference>
<feature type="domain" description="F-box" evidence="1">
    <location>
        <begin position="13"/>
        <end position="63"/>
    </location>
</feature>